<sequence length="74" mass="7822">MSATANAAFLQREGIANVLSVGKSPAARIENVIYERLSLTDEEDSDITTVMNKACDIIDGIASAQGKGKVLVHC</sequence>
<dbReference type="EMBL" id="JAULSW010000002">
    <property type="protein sequence ID" value="KAK3389740.1"/>
    <property type="molecule type" value="Genomic_DNA"/>
</dbReference>
<evidence type="ECO:0000313" key="1">
    <source>
        <dbReference type="EMBL" id="KAK3389740.1"/>
    </source>
</evidence>
<gene>
    <name evidence="1" type="ORF">B0H63DRAFT_464247</name>
</gene>
<dbReference type="InterPro" id="IPR029021">
    <property type="entry name" value="Prot-tyrosine_phosphatase-like"/>
</dbReference>
<evidence type="ECO:0000313" key="2">
    <source>
        <dbReference type="Proteomes" id="UP001285441"/>
    </source>
</evidence>
<dbReference type="AlphaFoldDB" id="A0AAE0U3Y8"/>
<name>A0AAE0U3Y8_9PEZI</name>
<dbReference type="Proteomes" id="UP001285441">
    <property type="component" value="Unassembled WGS sequence"/>
</dbReference>
<comment type="caution">
    <text evidence="1">The sequence shown here is derived from an EMBL/GenBank/DDBJ whole genome shotgun (WGS) entry which is preliminary data.</text>
</comment>
<keyword evidence="2" id="KW-1185">Reference proteome</keyword>
<accession>A0AAE0U3Y8</accession>
<dbReference type="SUPFAM" id="SSF52799">
    <property type="entry name" value="(Phosphotyrosine protein) phosphatases II"/>
    <property type="match status" value="1"/>
</dbReference>
<reference evidence="1" key="2">
    <citation type="submission" date="2023-06" db="EMBL/GenBank/DDBJ databases">
        <authorList>
            <consortium name="Lawrence Berkeley National Laboratory"/>
            <person name="Haridas S."/>
            <person name="Hensen N."/>
            <person name="Bonometti L."/>
            <person name="Westerberg I."/>
            <person name="Brannstrom I.O."/>
            <person name="Guillou S."/>
            <person name="Cros-Aarteil S."/>
            <person name="Calhoun S."/>
            <person name="Kuo A."/>
            <person name="Mondo S."/>
            <person name="Pangilinan J."/>
            <person name="Riley R."/>
            <person name="LaButti K."/>
            <person name="Andreopoulos B."/>
            <person name="Lipzen A."/>
            <person name="Chen C."/>
            <person name="Yanf M."/>
            <person name="Daum C."/>
            <person name="Ng V."/>
            <person name="Clum A."/>
            <person name="Steindorff A."/>
            <person name="Ohm R."/>
            <person name="Martin F."/>
            <person name="Silar P."/>
            <person name="Natvig D."/>
            <person name="Lalanne C."/>
            <person name="Gautier V."/>
            <person name="Ament-velasquez S.L."/>
            <person name="Kruys A."/>
            <person name="Hutchinson M.I."/>
            <person name="Powell A.J."/>
            <person name="Barry K."/>
            <person name="Miller A.N."/>
            <person name="Grigoriev I.V."/>
            <person name="Debuchy R."/>
            <person name="Gladieux P."/>
            <person name="Thoren M.H."/>
            <person name="Johannesson H."/>
        </authorList>
    </citation>
    <scope>NUCLEOTIDE SEQUENCE</scope>
    <source>
        <strain evidence="1">CBS 232.78</strain>
    </source>
</reference>
<organism evidence="1 2">
    <name type="scientific">Podospora didyma</name>
    <dbReference type="NCBI Taxonomy" id="330526"/>
    <lineage>
        <taxon>Eukaryota</taxon>
        <taxon>Fungi</taxon>
        <taxon>Dikarya</taxon>
        <taxon>Ascomycota</taxon>
        <taxon>Pezizomycotina</taxon>
        <taxon>Sordariomycetes</taxon>
        <taxon>Sordariomycetidae</taxon>
        <taxon>Sordariales</taxon>
        <taxon>Podosporaceae</taxon>
        <taxon>Podospora</taxon>
    </lineage>
</organism>
<protein>
    <submittedName>
        <fullName evidence="1">Uncharacterized protein</fullName>
    </submittedName>
</protein>
<dbReference type="Gene3D" id="3.90.190.10">
    <property type="entry name" value="Protein tyrosine phosphatase superfamily"/>
    <property type="match status" value="1"/>
</dbReference>
<proteinExistence type="predicted"/>
<dbReference type="CDD" id="cd14498">
    <property type="entry name" value="DSP"/>
    <property type="match status" value="1"/>
</dbReference>
<reference evidence="1" key="1">
    <citation type="journal article" date="2023" name="Mol. Phylogenet. Evol.">
        <title>Genome-scale phylogeny and comparative genomics of the fungal order Sordariales.</title>
        <authorList>
            <person name="Hensen N."/>
            <person name="Bonometti L."/>
            <person name="Westerberg I."/>
            <person name="Brannstrom I.O."/>
            <person name="Guillou S."/>
            <person name="Cros-Aarteil S."/>
            <person name="Calhoun S."/>
            <person name="Haridas S."/>
            <person name="Kuo A."/>
            <person name="Mondo S."/>
            <person name="Pangilinan J."/>
            <person name="Riley R."/>
            <person name="LaButti K."/>
            <person name="Andreopoulos B."/>
            <person name="Lipzen A."/>
            <person name="Chen C."/>
            <person name="Yan M."/>
            <person name="Daum C."/>
            <person name="Ng V."/>
            <person name="Clum A."/>
            <person name="Steindorff A."/>
            <person name="Ohm R.A."/>
            <person name="Martin F."/>
            <person name="Silar P."/>
            <person name="Natvig D.O."/>
            <person name="Lalanne C."/>
            <person name="Gautier V."/>
            <person name="Ament-Velasquez S.L."/>
            <person name="Kruys A."/>
            <person name="Hutchinson M.I."/>
            <person name="Powell A.J."/>
            <person name="Barry K."/>
            <person name="Miller A.N."/>
            <person name="Grigoriev I.V."/>
            <person name="Debuchy R."/>
            <person name="Gladieux P."/>
            <person name="Hiltunen Thoren M."/>
            <person name="Johannesson H."/>
        </authorList>
    </citation>
    <scope>NUCLEOTIDE SEQUENCE</scope>
    <source>
        <strain evidence="1">CBS 232.78</strain>
    </source>
</reference>